<dbReference type="Proteomes" id="UP000198741">
    <property type="component" value="Chromosome I"/>
</dbReference>
<evidence type="ECO:0000313" key="3">
    <source>
        <dbReference type="Proteomes" id="UP000198741"/>
    </source>
</evidence>
<feature type="compositionally biased region" description="Low complexity" evidence="1">
    <location>
        <begin position="77"/>
        <end position="105"/>
    </location>
</feature>
<protein>
    <submittedName>
        <fullName evidence="2">Uncharacterized protein</fullName>
    </submittedName>
</protein>
<keyword evidence="3" id="KW-1185">Reference proteome</keyword>
<feature type="compositionally biased region" description="Low complexity" evidence="1">
    <location>
        <begin position="55"/>
        <end position="69"/>
    </location>
</feature>
<reference evidence="2 3" key="1">
    <citation type="submission" date="2016-10" db="EMBL/GenBank/DDBJ databases">
        <authorList>
            <person name="de Groot N.N."/>
        </authorList>
    </citation>
    <scope>NUCLEOTIDE SEQUENCE [LARGE SCALE GENOMIC DNA]</scope>
    <source>
        <strain evidence="3">P4-7,KCTC 19426,CECT 7604</strain>
    </source>
</reference>
<gene>
    <name evidence="2" type="ORF">SAMN04515671_0050</name>
</gene>
<accession>A0A1H0HFJ5</accession>
<organism evidence="2 3">
    <name type="scientific">Nakamurella panacisegetis</name>
    <dbReference type="NCBI Taxonomy" id="1090615"/>
    <lineage>
        <taxon>Bacteria</taxon>
        <taxon>Bacillati</taxon>
        <taxon>Actinomycetota</taxon>
        <taxon>Actinomycetes</taxon>
        <taxon>Nakamurellales</taxon>
        <taxon>Nakamurellaceae</taxon>
        <taxon>Nakamurella</taxon>
    </lineage>
</organism>
<evidence type="ECO:0000256" key="1">
    <source>
        <dbReference type="SAM" id="MobiDB-lite"/>
    </source>
</evidence>
<name>A0A1H0HFJ5_9ACTN</name>
<sequence>MQRSGVIARLSAMNSSPQPFPANLRRRALSFAGACGAVVVLAACSTADRTPAVAATSAPASTAPSSNPSSNPPSSPTAPITASPPSSIPATSIPATSTPAAGGTAHPVPADCDTTSVPKAVPRTPSGAPLISVTAGANAWIAHRDTEPIRLALYADGTVITTKGYGSISEALPVASIGTVADCLRDWAVTEFGDLMDLNMGQSQVTDQGTTVVTLAPPGRTVRTLPIYAFGSGDDALPDPAQRANRQRLHTAIATVTAGVVNQTSWTPNRLRLIKTADGKNIPAHRWPGPTTLRTLLAGRTGQGCMEVTGETAARVIKEIGSEPMLARWDDPGRGTGSGGTFYLGILLPGQPACAI</sequence>
<feature type="region of interest" description="Disordered" evidence="1">
    <location>
        <begin position="55"/>
        <end position="128"/>
    </location>
</feature>
<dbReference type="EMBL" id="LT629710">
    <property type="protein sequence ID" value="SDO17860.1"/>
    <property type="molecule type" value="Genomic_DNA"/>
</dbReference>
<evidence type="ECO:0000313" key="2">
    <source>
        <dbReference type="EMBL" id="SDO17860.1"/>
    </source>
</evidence>
<dbReference type="AlphaFoldDB" id="A0A1H0HFJ5"/>
<proteinExistence type="predicted"/>
<dbReference type="STRING" id="1090615.SAMN04515671_0050"/>